<dbReference type="EMBL" id="LAZR01000299">
    <property type="protein sequence ID" value="KKN76164.1"/>
    <property type="molecule type" value="Genomic_DNA"/>
</dbReference>
<dbReference type="InterPro" id="IPR011335">
    <property type="entry name" value="Restrct_endonuc-II-like"/>
</dbReference>
<proteinExistence type="predicted"/>
<evidence type="ECO:0000313" key="2">
    <source>
        <dbReference type="EMBL" id="KKN76164.1"/>
    </source>
</evidence>
<feature type="domain" description="YqaJ viral recombinase" evidence="1">
    <location>
        <begin position="25"/>
        <end position="166"/>
    </location>
</feature>
<accession>A0A0F9TAF0</accession>
<name>A0A0F9TAF0_9ZZZZ</name>
<dbReference type="SUPFAM" id="SSF52980">
    <property type="entry name" value="Restriction endonuclease-like"/>
    <property type="match status" value="1"/>
</dbReference>
<gene>
    <name evidence="2" type="ORF">LCGC14_0373590</name>
</gene>
<protein>
    <recommendedName>
        <fullName evidence="1">YqaJ viral recombinase domain-containing protein</fullName>
    </recommendedName>
</protein>
<dbReference type="InterPro" id="IPR019080">
    <property type="entry name" value="YqaJ_viral_recombinase"/>
</dbReference>
<comment type="caution">
    <text evidence="2">The sequence shown here is derived from an EMBL/GenBank/DDBJ whole genome shotgun (WGS) entry which is preliminary data.</text>
</comment>
<evidence type="ECO:0000259" key="1">
    <source>
        <dbReference type="Pfam" id="PF09588"/>
    </source>
</evidence>
<dbReference type="AlphaFoldDB" id="A0A0F9TAF0"/>
<dbReference type="InterPro" id="IPR011604">
    <property type="entry name" value="PDDEXK-like_dom_sf"/>
</dbReference>
<sequence length="233" mass="26468">MTVKLTKYDFSLLTLPPSGESNTQEWLDARRGRITASKRAHMILNSRRKTLNAMMDEMAEELHHPAADGFSGKFTEHGNAFEAQSIGEYNMGRLTSGKLDRSPGMIVHPDFDIASATPDFLEGEDTTGQAKNPFHLNNHLKLLHWGVRKTNLGYYTQIQFESFVTQRPKIVFISYHPDAKATNQLSIELLDRDEAMHERFCEKLTEITWMLVNHCRYNVKSKPVGADAIPGLF</sequence>
<dbReference type="Gene3D" id="3.90.320.10">
    <property type="match status" value="1"/>
</dbReference>
<organism evidence="2">
    <name type="scientific">marine sediment metagenome</name>
    <dbReference type="NCBI Taxonomy" id="412755"/>
    <lineage>
        <taxon>unclassified sequences</taxon>
        <taxon>metagenomes</taxon>
        <taxon>ecological metagenomes</taxon>
    </lineage>
</organism>
<reference evidence="2" key="1">
    <citation type="journal article" date="2015" name="Nature">
        <title>Complex archaea that bridge the gap between prokaryotes and eukaryotes.</title>
        <authorList>
            <person name="Spang A."/>
            <person name="Saw J.H."/>
            <person name="Jorgensen S.L."/>
            <person name="Zaremba-Niedzwiedzka K."/>
            <person name="Martijn J."/>
            <person name="Lind A.E."/>
            <person name="van Eijk R."/>
            <person name="Schleper C."/>
            <person name="Guy L."/>
            <person name="Ettema T.J."/>
        </authorList>
    </citation>
    <scope>NUCLEOTIDE SEQUENCE</scope>
</reference>
<dbReference type="Pfam" id="PF09588">
    <property type="entry name" value="YqaJ"/>
    <property type="match status" value="1"/>
</dbReference>